<dbReference type="STRING" id="50429.A0A2B4S3L8"/>
<protein>
    <recommendedName>
        <fullName evidence="1">Reverse transcriptase domain-containing protein</fullName>
    </recommendedName>
</protein>
<organism evidence="2 3">
    <name type="scientific">Stylophora pistillata</name>
    <name type="common">Smooth cauliflower coral</name>
    <dbReference type="NCBI Taxonomy" id="50429"/>
    <lineage>
        <taxon>Eukaryota</taxon>
        <taxon>Metazoa</taxon>
        <taxon>Cnidaria</taxon>
        <taxon>Anthozoa</taxon>
        <taxon>Hexacorallia</taxon>
        <taxon>Scleractinia</taxon>
        <taxon>Astrocoeniina</taxon>
        <taxon>Pocilloporidae</taxon>
        <taxon>Stylophora</taxon>
    </lineage>
</organism>
<dbReference type="AlphaFoldDB" id="A0A2B4S3L8"/>
<dbReference type="SUPFAM" id="SSF56672">
    <property type="entry name" value="DNA/RNA polymerases"/>
    <property type="match status" value="1"/>
</dbReference>
<dbReference type="PANTHER" id="PTHR33050:SF7">
    <property type="entry name" value="RIBONUCLEASE H"/>
    <property type="match status" value="1"/>
</dbReference>
<dbReference type="InterPro" id="IPR000477">
    <property type="entry name" value="RT_dom"/>
</dbReference>
<evidence type="ECO:0000259" key="1">
    <source>
        <dbReference type="Pfam" id="PF00078"/>
    </source>
</evidence>
<dbReference type="InterPro" id="IPR052055">
    <property type="entry name" value="Hepadnavirus_pol/RT"/>
</dbReference>
<gene>
    <name evidence="2" type="ORF">AWC38_SpisGene10084</name>
</gene>
<keyword evidence="3" id="KW-1185">Reference proteome</keyword>
<proteinExistence type="predicted"/>
<dbReference type="EMBL" id="LSMT01000154">
    <property type="protein sequence ID" value="PFX25304.1"/>
    <property type="molecule type" value="Genomic_DNA"/>
</dbReference>
<sequence length="342" mass="37833">MAAVCVVVPFNNLVARASKSICLEQILLKFDAAVKCLLQQTSPSDAEKEATGALLAKDFMTDSDLWVMSDGKPSFFMFTILPFGLSSAPYIFTKLLRPLVRHWQSQGIYTVVYLDDDFNVAPTKLSSEIHSSIIRSDLVLVGFLANKDKSVWDPVRLITWLGIIWDGLLGEISITEPRIDKALLHIDNTLQDPRLSAGGLASIVGKIISMSPVLGNLSWIITRHCLMSVAAARDWDSVFALHRYCMVELQFWKDNLCSVNSKSVSDLASPFISIYLDASNTACAGHIAGVDVHAHMMFTEAECQESSTYRELLAVQFVLSSFSSFLPNSRVKWWLGSCKLAA</sequence>
<dbReference type="Gene3D" id="3.30.70.270">
    <property type="match status" value="1"/>
</dbReference>
<dbReference type="Pfam" id="PF00078">
    <property type="entry name" value="RVT_1"/>
    <property type="match status" value="1"/>
</dbReference>
<evidence type="ECO:0000313" key="3">
    <source>
        <dbReference type="Proteomes" id="UP000225706"/>
    </source>
</evidence>
<reference evidence="3" key="1">
    <citation type="journal article" date="2017" name="bioRxiv">
        <title>Comparative analysis of the genomes of Stylophora pistillata and Acropora digitifera provides evidence for extensive differences between species of corals.</title>
        <authorList>
            <person name="Voolstra C.R."/>
            <person name="Li Y."/>
            <person name="Liew Y.J."/>
            <person name="Baumgarten S."/>
            <person name="Zoccola D."/>
            <person name="Flot J.-F."/>
            <person name="Tambutte S."/>
            <person name="Allemand D."/>
            <person name="Aranda M."/>
        </authorList>
    </citation>
    <scope>NUCLEOTIDE SEQUENCE [LARGE SCALE GENOMIC DNA]</scope>
</reference>
<accession>A0A2B4S3L8</accession>
<name>A0A2B4S3L8_STYPI</name>
<comment type="caution">
    <text evidence="2">The sequence shown here is derived from an EMBL/GenBank/DDBJ whole genome shotgun (WGS) entry which is preliminary data.</text>
</comment>
<dbReference type="OrthoDB" id="5980752at2759"/>
<feature type="domain" description="Reverse transcriptase" evidence="1">
    <location>
        <begin position="72"/>
        <end position="163"/>
    </location>
</feature>
<dbReference type="InterPro" id="IPR043502">
    <property type="entry name" value="DNA/RNA_pol_sf"/>
</dbReference>
<dbReference type="InterPro" id="IPR043128">
    <property type="entry name" value="Rev_trsase/Diguanyl_cyclase"/>
</dbReference>
<dbReference type="PANTHER" id="PTHR33050">
    <property type="entry name" value="REVERSE TRANSCRIPTASE DOMAIN-CONTAINING PROTEIN"/>
    <property type="match status" value="1"/>
</dbReference>
<dbReference type="Proteomes" id="UP000225706">
    <property type="component" value="Unassembled WGS sequence"/>
</dbReference>
<evidence type="ECO:0000313" key="2">
    <source>
        <dbReference type="EMBL" id="PFX25304.1"/>
    </source>
</evidence>